<dbReference type="PANTHER" id="PTHR13061:SF29">
    <property type="entry name" value="GAMMA CARBONIC ANHYDRASE-LIKE 1, MITOCHONDRIAL-RELATED"/>
    <property type="match status" value="1"/>
</dbReference>
<organism evidence="1 2">
    <name type="scientific">Pseudolysinimonas yzui</name>
    <dbReference type="NCBI Taxonomy" id="2708254"/>
    <lineage>
        <taxon>Bacteria</taxon>
        <taxon>Bacillati</taxon>
        <taxon>Actinomycetota</taxon>
        <taxon>Actinomycetes</taxon>
        <taxon>Micrococcales</taxon>
        <taxon>Microbacteriaceae</taxon>
        <taxon>Pseudolysinimonas</taxon>
    </lineage>
</organism>
<dbReference type="RefSeq" id="WP_191281632.1">
    <property type="nucleotide sequence ID" value="NZ_BNAI01000001.1"/>
</dbReference>
<dbReference type="AlphaFoldDB" id="A0A8J3M238"/>
<proteinExistence type="predicted"/>
<name>A0A8J3M238_9MICO</name>
<gene>
    <name evidence="1" type="ORF">GCM10011600_03240</name>
</gene>
<dbReference type="PANTHER" id="PTHR13061">
    <property type="entry name" value="DYNACTIN SUBUNIT P25"/>
    <property type="match status" value="1"/>
</dbReference>
<reference evidence="1" key="2">
    <citation type="submission" date="2020-09" db="EMBL/GenBank/DDBJ databases">
        <authorList>
            <person name="Sun Q."/>
            <person name="Zhou Y."/>
        </authorList>
    </citation>
    <scope>NUCLEOTIDE SEQUENCE</scope>
    <source>
        <strain evidence="1">CGMCC 1.16548</strain>
    </source>
</reference>
<dbReference type="Pfam" id="PF00132">
    <property type="entry name" value="Hexapep"/>
    <property type="match status" value="1"/>
</dbReference>
<reference evidence="1" key="1">
    <citation type="journal article" date="2014" name="Int. J. Syst. Evol. Microbiol.">
        <title>Complete genome sequence of Corynebacterium casei LMG S-19264T (=DSM 44701T), isolated from a smear-ripened cheese.</title>
        <authorList>
            <consortium name="US DOE Joint Genome Institute (JGI-PGF)"/>
            <person name="Walter F."/>
            <person name="Albersmeier A."/>
            <person name="Kalinowski J."/>
            <person name="Ruckert C."/>
        </authorList>
    </citation>
    <scope>NUCLEOTIDE SEQUENCE</scope>
    <source>
        <strain evidence="1">CGMCC 1.16548</strain>
    </source>
</reference>
<accession>A0A8J3M238</accession>
<dbReference type="Gene3D" id="2.160.10.10">
    <property type="entry name" value="Hexapeptide repeat proteins"/>
    <property type="match status" value="1"/>
</dbReference>
<keyword evidence="2" id="KW-1185">Reference proteome</keyword>
<dbReference type="Proteomes" id="UP000617531">
    <property type="component" value="Unassembled WGS sequence"/>
</dbReference>
<dbReference type="InterPro" id="IPR011004">
    <property type="entry name" value="Trimer_LpxA-like_sf"/>
</dbReference>
<dbReference type="InterPro" id="IPR047324">
    <property type="entry name" value="LbH_gamma_CA-like"/>
</dbReference>
<dbReference type="EMBL" id="BNAI01000001">
    <property type="protein sequence ID" value="GHF06009.1"/>
    <property type="molecule type" value="Genomic_DNA"/>
</dbReference>
<evidence type="ECO:0000313" key="1">
    <source>
        <dbReference type="EMBL" id="GHF06009.1"/>
    </source>
</evidence>
<sequence>MALIIPFDGHTPDIDPEAWVAPNASVIGKVRIAADANVWFGAVLRGDIDEIVLGERSNLQDNAVIHTEAGNPTIIGADVSIGHGAVVHGCVVEDGCLIGMNATVLNGAVIGANSLIAAGALVLEGTVVPPRSLVAGVPGKVRRELTDEEVAGLLGNSARYVPRSKLYKAAE</sequence>
<dbReference type="SUPFAM" id="SSF51161">
    <property type="entry name" value="Trimeric LpxA-like enzymes"/>
    <property type="match status" value="1"/>
</dbReference>
<dbReference type="CDD" id="cd04645">
    <property type="entry name" value="LbH_gamma_CA_like"/>
    <property type="match status" value="1"/>
</dbReference>
<dbReference type="InterPro" id="IPR001451">
    <property type="entry name" value="Hexapep"/>
</dbReference>
<dbReference type="InterPro" id="IPR050484">
    <property type="entry name" value="Transf_Hexapept/Carb_Anhydrase"/>
</dbReference>
<protein>
    <submittedName>
        <fullName evidence="1">Gamma carbonic anhydrase family protein</fullName>
    </submittedName>
</protein>
<evidence type="ECO:0000313" key="2">
    <source>
        <dbReference type="Proteomes" id="UP000617531"/>
    </source>
</evidence>
<comment type="caution">
    <text evidence="1">The sequence shown here is derived from an EMBL/GenBank/DDBJ whole genome shotgun (WGS) entry which is preliminary data.</text>
</comment>